<evidence type="ECO:0000313" key="3">
    <source>
        <dbReference type="Proteomes" id="UP000446768"/>
    </source>
</evidence>
<evidence type="ECO:0000256" key="1">
    <source>
        <dbReference type="SAM" id="SignalP"/>
    </source>
</evidence>
<sequence length="398" mass="44690">MQSVQHNKALSALAKALLVLLLATPAIATLSSKQREGENRRMAEPPHRPTSVEEALKYSASFDAWANDNFSLRAALVRLNTKVRYKLFGQYPTGQVVQGQEGRTFLTTSHPAAPAYAMVFSACGYQTEVTDLLDAHIKRLLSLSREHGIEANLLVVPSSPAVHVDQLPQWASALCHTATPPMQRWLAQPGIPDAVRQHVAYPLQQMRDASRETDLFPRTFFHWGGAGPRLTAEWTLRQFYGVQPSEATPYVSRKEWLPSDIGHLFPGIKRPSEVDVMDMAASHIDFCYGAACFDKPPAILKDFEVIRLRNHNAPRKRLVLITDSFGPPAAPWFARYYQEIVLFNANTLYLVKQEADMEQIRQFVFADAARSDVIVLYHDATVHAARIKQDFSRLLPGF</sequence>
<evidence type="ECO:0000313" key="2">
    <source>
        <dbReference type="EMBL" id="MRV73390.1"/>
    </source>
</evidence>
<feature type="chain" id="PRO_5030759472" description="AlgX/AlgJ SGNH hydrolase-like domain-containing protein" evidence="1">
    <location>
        <begin position="29"/>
        <end position="398"/>
    </location>
</feature>
<protein>
    <recommendedName>
        <fullName evidence="4">AlgX/AlgJ SGNH hydrolase-like domain-containing protein</fullName>
    </recommendedName>
</protein>
<reference evidence="2 3" key="1">
    <citation type="submission" date="2019-11" db="EMBL/GenBank/DDBJ databases">
        <title>Novel species isolated from a subtropical stream in China.</title>
        <authorList>
            <person name="Lu H."/>
        </authorList>
    </citation>
    <scope>NUCLEOTIDE SEQUENCE [LARGE SCALE GENOMIC DNA]</scope>
    <source>
        <strain evidence="2 3">FT92W</strain>
    </source>
</reference>
<keyword evidence="3" id="KW-1185">Reference proteome</keyword>
<dbReference type="EMBL" id="WKJJ01000010">
    <property type="protein sequence ID" value="MRV73390.1"/>
    <property type="molecule type" value="Genomic_DNA"/>
</dbReference>
<organism evidence="2 3">
    <name type="scientific">Pseudoduganella rivuli</name>
    <dbReference type="NCBI Taxonomy" id="2666085"/>
    <lineage>
        <taxon>Bacteria</taxon>
        <taxon>Pseudomonadati</taxon>
        <taxon>Pseudomonadota</taxon>
        <taxon>Betaproteobacteria</taxon>
        <taxon>Burkholderiales</taxon>
        <taxon>Oxalobacteraceae</taxon>
        <taxon>Telluria group</taxon>
        <taxon>Pseudoduganella</taxon>
    </lineage>
</organism>
<accession>A0A7X2IP09</accession>
<dbReference type="AlphaFoldDB" id="A0A7X2IP09"/>
<gene>
    <name evidence="2" type="ORF">GJ700_16895</name>
</gene>
<evidence type="ECO:0008006" key="4">
    <source>
        <dbReference type="Google" id="ProtNLM"/>
    </source>
</evidence>
<dbReference type="Proteomes" id="UP000446768">
    <property type="component" value="Unassembled WGS sequence"/>
</dbReference>
<dbReference type="RefSeq" id="WP_154375923.1">
    <property type="nucleotide sequence ID" value="NZ_WKJJ01000010.1"/>
</dbReference>
<feature type="signal peptide" evidence="1">
    <location>
        <begin position="1"/>
        <end position="28"/>
    </location>
</feature>
<proteinExistence type="predicted"/>
<keyword evidence="1" id="KW-0732">Signal</keyword>
<comment type="caution">
    <text evidence="2">The sequence shown here is derived from an EMBL/GenBank/DDBJ whole genome shotgun (WGS) entry which is preliminary data.</text>
</comment>
<name>A0A7X2IP09_9BURK</name>